<gene>
    <name evidence="1" type="ORF">AXX12_12530</name>
</gene>
<dbReference type="EMBL" id="LSGP01000023">
    <property type="protein sequence ID" value="KYZ75533.1"/>
    <property type="molecule type" value="Genomic_DNA"/>
</dbReference>
<dbReference type="Proteomes" id="UP000076268">
    <property type="component" value="Unassembled WGS sequence"/>
</dbReference>
<dbReference type="OrthoDB" id="5186318at2"/>
<proteinExistence type="predicted"/>
<dbReference type="AlphaFoldDB" id="A0A154BNG1"/>
<dbReference type="RefSeq" id="WP_066244230.1">
    <property type="nucleotide sequence ID" value="NZ_LSGP01000023.1"/>
</dbReference>
<evidence type="ECO:0000313" key="1">
    <source>
        <dbReference type="EMBL" id="KYZ75533.1"/>
    </source>
</evidence>
<evidence type="ECO:0000313" key="2">
    <source>
        <dbReference type="Proteomes" id="UP000076268"/>
    </source>
</evidence>
<sequence>MADKTVDGENIIYFFFNNLQNNLDEEDDFSKRLIEKLLIDLSIWIPVDSYKALPIMLPYVVRDASCRIKREGMDRDEWGTANDKGFLRDDNSLVKSIVKSFRINSPKIKNYKNAKIGTGFVASHIWRELKIGKGITLASTFHMTNTFIPNLVWLPKQISKLTDREGSYAQKLLQTMSYKIYNEKVAEEQTISEIWSFLENPALPVDFDVKNLSYFNVPNEWVMKKRNTLKKEFGSIRQALEGRNLENKKVKCSQYLPTLCSANNDKSDFLAWLENYEKAFLM</sequence>
<dbReference type="STRING" id="1794912.AXX12_12530"/>
<organism evidence="1 2">
    <name type="scientific">Anaerosporomusa subterranea</name>
    <dbReference type="NCBI Taxonomy" id="1794912"/>
    <lineage>
        <taxon>Bacteria</taxon>
        <taxon>Bacillati</taxon>
        <taxon>Bacillota</taxon>
        <taxon>Negativicutes</taxon>
        <taxon>Acetonemataceae</taxon>
        <taxon>Anaerosporomusa</taxon>
    </lineage>
</organism>
<protein>
    <submittedName>
        <fullName evidence="1">Uncharacterized protein</fullName>
    </submittedName>
</protein>
<reference evidence="1 2" key="1">
    <citation type="submission" date="2016-02" db="EMBL/GenBank/DDBJ databases">
        <title>Anaerosporomusa subterraneum gen. nov., sp. nov., a spore-forming obligate anaerobe isolated from saprolite.</title>
        <authorList>
            <person name="Choi J.K."/>
            <person name="Shah M."/>
            <person name="Yee N."/>
        </authorList>
    </citation>
    <scope>NUCLEOTIDE SEQUENCE [LARGE SCALE GENOMIC DNA]</scope>
    <source>
        <strain evidence="1 2">RU4</strain>
    </source>
</reference>
<accession>A0A154BNG1</accession>
<name>A0A154BNG1_ANASB</name>
<comment type="caution">
    <text evidence="1">The sequence shown here is derived from an EMBL/GenBank/DDBJ whole genome shotgun (WGS) entry which is preliminary data.</text>
</comment>
<keyword evidence="2" id="KW-1185">Reference proteome</keyword>